<accession>A0A543E2B2</accession>
<dbReference type="InterPro" id="IPR043428">
    <property type="entry name" value="LivM-like"/>
</dbReference>
<dbReference type="CDD" id="cd06581">
    <property type="entry name" value="TM_PBP1_LivM_like"/>
    <property type="match status" value="1"/>
</dbReference>
<feature type="transmembrane region" description="Helical" evidence="7">
    <location>
        <begin position="255"/>
        <end position="279"/>
    </location>
</feature>
<dbReference type="GO" id="GO:0005886">
    <property type="term" value="C:plasma membrane"/>
    <property type="evidence" value="ECO:0007669"/>
    <property type="project" value="UniProtKB-SubCell"/>
</dbReference>
<comment type="subcellular location">
    <subcellularLocation>
        <location evidence="1">Cell membrane</location>
        <topology evidence="1">Multi-pass membrane protein</topology>
    </subcellularLocation>
</comment>
<dbReference type="GO" id="GO:0015658">
    <property type="term" value="F:branched-chain amino acid transmembrane transporter activity"/>
    <property type="evidence" value="ECO:0007669"/>
    <property type="project" value="InterPro"/>
</dbReference>
<protein>
    <submittedName>
        <fullName evidence="8">Amino acid/amide ABC transporter membrane protein 2 (HAAT family)</fullName>
    </submittedName>
</protein>
<feature type="transmembrane region" description="Helical" evidence="7">
    <location>
        <begin position="31"/>
        <end position="49"/>
    </location>
</feature>
<organism evidence="8 9">
    <name type="scientific">Pseudonocardia kunmingensis</name>
    <dbReference type="NCBI Taxonomy" id="630975"/>
    <lineage>
        <taxon>Bacteria</taxon>
        <taxon>Bacillati</taxon>
        <taxon>Actinomycetota</taxon>
        <taxon>Actinomycetes</taxon>
        <taxon>Pseudonocardiales</taxon>
        <taxon>Pseudonocardiaceae</taxon>
        <taxon>Pseudonocardia</taxon>
    </lineage>
</organism>
<dbReference type="RefSeq" id="WP_246106388.1">
    <property type="nucleotide sequence ID" value="NZ_VFPA01000001.1"/>
</dbReference>
<feature type="region of interest" description="Disordered" evidence="6">
    <location>
        <begin position="1"/>
        <end position="23"/>
    </location>
</feature>
<feature type="transmembrane region" description="Helical" evidence="7">
    <location>
        <begin position="55"/>
        <end position="73"/>
    </location>
</feature>
<keyword evidence="9" id="KW-1185">Reference proteome</keyword>
<keyword evidence="2" id="KW-1003">Cell membrane</keyword>
<evidence type="ECO:0000256" key="4">
    <source>
        <dbReference type="ARBA" id="ARBA00022989"/>
    </source>
</evidence>
<evidence type="ECO:0000256" key="5">
    <source>
        <dbReference type="ARBA" id="ARBA00023136"/>
    </source>
</evidence>
<evidence type="ECO:0000256" key="2">
    <source>
        <dbReference type="ARBA" id="ARBA00022475"/>
    </source>
</evidence>
<feature type="transmembrane region" description="Helical" evidence="7">
    <location>
        <begin position="80"/>
        <end position="97"/>
    </location>
</feature>
<dbReference type="PANTHER" id="PTHR30482:SF5">
    <property type="entry name" value="ABC TRANSPORTER PERMEASE PROTEIN"/>
    <property type="match status" value="1"/>
</dbReference>
<evidence type="ECO:0000313" key="9">
    <source>
        <dbReference type="Proteomes" id="UP000315677"/>
    </source>
</evidence>
<dbReference type="PANTHER" id="PTHR30482">
    <property type="entry name" value="HIGH-AFFINITY BRANCHED-CHAIN AMINO ACID TRANSPORT SYSTEM PERMEASE"/>
    <property type="match status" value="1"/>
</dbReference>
<evidence type="ECO:0000256" key="3">
    <source>
        <dbReference type="ARBA" id="ARBA00022692"/>
    </source>
</evidence>
<evidence type="ECO:0000256" key="6">
    <source>
        <dbReference type="SAM" id="MobiDB-lite"/>
    </source>
</evidence>
<dbReference type="InterPro" id="IPR001851">
    <property type="entry name" value="ABC_transp_permease"/>
</dbReference>
<keyword evidence="4 7" id="KW-1133">Transmembrane helix</keyword>
<gene>
    <name evidence="8" type="ORF">FB558_2519</name>
</gene>
<evidence type="ECO:0000256" key="1">
    <source>
        <dbReference type="ARBA" id="ARBA00004651"/>
    </source>
</evidence>
<feature type="transmembrane region" description="Helical" evidence="7">
    <location>
        <begin position="291"/>
        <end position="320"/>
    </location>
</feature>
<name>A0A543E2B2_9PSEU</name>
<evidence type="ECO:0000256" key="7">
    <source>
        <dbReference type="SAM" id="Phobius"/>
    </source>
</evidence>
<feature type="transmembrane region" description="Helical" evidence="7">
    <location>
        <begin position="180"/>
        <end position="199"/>
    </location>
</feature>
<dbReference type="AlphaFoldDB" id="A0A543E2B2"/>
<dbReference type="EMBL" id="VFPA01000001">
    <property type="protein sequence ID" value="TQM15728.1"/>
    <property type="molecule type" value="Genomic_DNA"/>
</dbReference>
<feature type="compositionally biased region" description="Pro residues" evidence="6">
    <location>
        <begin position="10"/>
        <end position="21"/>
    </location>
</feature>
<feature type="transmembrane region" description="Helical" evidence="7">
    <location>
        <begin position="144"/>
        <end position="160"/>
    </location>
</feature>
<reference evidence="8 9" key="1">
    <citation type="submission" date="2019-06" db="EMBL/GenBank/DDBJ databases">
        <title>Sequencing the genomes of 1000 actinobacteria strains.</title>
        <authorList>
            <person name="Klenk H.-P."/>
        </authorList>
    </citation>
    <scope>NUCLEOTIDE SEQUENCE [LARGE SCALE GENOMIC DNA]</scope>
    <source>
        <strain evidence="8 9">DSM 45301</strain>
    </source>
</reference>
<proteinExistence type="predicted"/>
<evidence type="ECO:0000313" key="8">
    <source>
        <dbReference type="EMBL" id="TQM15728.1"/>
    </source>
</evidence>
<comment type="caution">
    <text evidence="8">The sequence shown here is derived from an EMBL/GenBank/DDBJ whole genome shotgun (WGS) entry which is preliminary data.</text>
</comment>
<keyword evidence="5 7" id="KW-0472">Membrane</keyword>
<keyword evidence="3 7" id="KW-0812">Transmembrane</keyword>
<dbReference type="Pfam" id="PF02653">
    <property type="entry name" value="BPD_transp_2"/>
    <property type="match status" value="1"/>
</dbReference>
<sequence>MSETTTSAPPSSPEPPSAPPPARRRGRLLRGAAWLALLLVMLALPLVIGPGLLSAGQYVMVGAVGAIGLTLVIGQAGQLSLAHAFFLLVGGTSYAVLAGETEQAGSERIVGLGLPPLVALVGAVVISALAGLAFAPVAGRLKGIYLGVASLALVFLGFYLGQALPALTGGAASGRNPEPFSLFGFPFTNEGYLAVLGVPFRQPERLWYLFLAFTVIAFVLARGAVRSRVGRSWRAVRDNEAAAAVMGVDVLRAKAGAFAVSAAYAGLAGVMVTLWLGLLKPDESEFGTYGLNTSIAFLAMAIIGGLGSIPGAVVGALIVFGTPQFLTLFADELGLGDTLAGISPTVISLYVYGFAVILVVLFEPGGLAAIGRRIVGLVTRTGATAPRSGPPGEERS</sequence>
<feature type="transmembrane region" description="Helical" evidence="7">
    <location>
        <begin position="340"/>
        <end position="362"/>
    </location>
</feature>
<feature type="transmembrane region" description="Helical" evidence="7">
    <location>
        <begin position="206"/>
        <end position="225"/>
    </location>
</feature>
<feature type="transmembrane region" description="Helical" evidence="7">
    <location>
        <begin position="117"/>
        <end position="137"/>
    </location>
</feature>
<dbReference type="Proteomes" id="UP000315677">
    <property type="component" value="Unassembled WGS sequence"/>
</dbReference>